<gene>
    <name evidence="3" type="ORF">ACFPYI_02280</name>
</gene>
<feature type="transmembrane region" description="Helical" evidence="1">
    <location>
        <begin position="291"/>
        <end position="308"/>
    </location>
</feature>
<comment type="caution">
    <text evidence="3">The sequence shown here is derived from an EMBL/GenBank/DDBJ whole genome shotgun (WGS) entry which is preliminary data.</text>
</comment>
<dbReference type="Pfam" id="PF00535">
    <property type="entry name" value="Glycos_transf_2"/>
    <property type="match status" value="1"/>
</dbReference>
<keyword evidence="1" id="KW-1133">Transmembrane helix</keyword>
<dbReference type="InterPro" id="IPR001173">
    <property type="entry name" value="Glyco_trans_2-like"/>
</dbReference>
<dbReference type="InterPro" id="IPR029044">
    <property type="entry name" value="Nucleotide-diphossugar_trans"/>
</dbReference>
<dbReference type="PANTHER" id="PTHR10859:SF105">
    <property type="entry name" value="DOLICHYL-PHOSPHATE BETA-D-MANNOSYLTRANSFERASE"/>
    <property type="match status" value="1"/>
</dbReference>
<protein>
    <submittedName>
        <fullName evidence="3">Glycosyltransferase family 2 protein</fullName>
    </submittedName>
</protein>
<accession>A0ABD5RHV3</accession>
<dbReference type="SUPFAM" id="SSF53448">
    <property type="entry name" value="Nucleotide-diphospho-sugar transferases"/>
    <property type="match status" value="1"/>
</dbReference>
<sequence length="324" mass="36159">MTLYEKSIGVVVPAYNEEQFVGGVVETMPPFVDRIYVVDDRSTDDTWSVVTDYADPEAITVGRTDESTPPDVGRVVPIRHEENRGVGGAIKTGYKRALADRMDVTVVMGGDGQMDPDYLTDLVNPIVSGYAEYTKANRLYSSGHSEGMSRWRLFGNQLLSGLTRITSGYWRLSDPQNGYTAISLPALETVDVDSMYEYYGYCNDLLVKLNVHGMRVADVPVPAVYGDEESSITYPQYIVRVSWMLFRNFVWRLRVKYVQDQFHPLVVCYGLGGLLVLQSLLFVLATVPWQATSLLLSVVGLVLVGLAMELDKRANRNLEVTINA</sequence>
<keyword evidence="4" id="KW-1185">Reference proteome</keyword>
<evidence type="ECO:0000256" key="1">
    <source>
        <dbReference type="SAM" id="Phobius"/>
    </source>
</evidence>
<dbReference type="RefSeq" id="WP_379750436.1">
    <property type="nucleotide sequence ID" value="NZ_JALLGW010000002.1"/>
</dbReference>
<organism evidence="3 4">
    <name type="scientific">Halomarina salina</name>
    <dbReference type="NCBI Taxonomy" id="1872699"/>
    <lineage>
        <taxon>Archaea</taxon>
        <taxon>Methanobacteriati</taxon>
        <taxon>Methanobacteriota</taxon>
        <taxon>Stenosarchaea group</taxon>
        <taxon>Halobacteria</taxon>
        <taxon>Halobacteriales</taxon>
        <taxon>Natronomonadaceae</taxon>
        <taxon>Halomarina</taxon>
    </lineage>
</organism>
<dbReference type="Gene3D" id="3.90.550.10">
    <property type="entry name" value="Spore Coat Polysaccharide Biosynthesis Protein SpsA, Chain A"/>
    <property type="match status" value="1"/>
</dbReference>
<reference evidence="3 4" key="1">
    <citation type="journal article" date="2019" name="Int. J. Syst. Evol. Microbiol.">
        <title>The Global Catalogue of Microorganisms (GCM) 10K type strain sequencing project: providing services to taxonomists for standard genome sequencing and annotation.</title>
        <authorList>
            <consortium name="The Broad Institute Genomics Platform"/>
            <consortium name="The Broad Institute Genome Sequencing Center for Infectious Disease"/>
            <person name="Wu L."/>
            <person name="Ma J."/>
        </authorList>
    </citation>
    <scope>NUCLEOTIDE SEQUENCE [LARGE SCALE GENOMIC DNA]</scope>
    <source>
        <strain evidence="3 4">CGMCC 1.12543</strain>
    </source>
</reference>
<evidence type="ECO:0000313" key="3">
    <source>
        <dbReference type="EMBL" id="MFC5970149.1"/>
    </source>
</evidence>
<name>A0ABD5RHV3_9EURY</name>
<keyword evidence="1" id="KW-0472">Membrane</keyword>
<evidence type="ECO:0000259" key="2">
    <source>
        <dbReference type="Pfam" id="PF00535"/>
    </source>
</evidence>
<evidence type="ECO:0000313" key="4">
    <source>
        <dbReference type="Proteomes" id="UP001596099"/>
    </source>
</evidence>
<feature type="transmembrane region" description="Helical" evidence="1">
    <location>
        <begin position="262"/>
        <end position="285"/>
    </location>
</feature>
<dbReference type="Proteomes" id="UP001596099">
    <property type="component" value="Unassembled WGS sequence"/>
</dbReference>
<proteinExistence type="predicted"/>
<dbReference type="PANTHER" id="PTHR10859">
    <property type="entry name" value="GLYCOSYL TRANSFERASE"/>
    <property type="match status" value="1"/>
</dbReference>
<keyword evidence="1" id="KW-0812">Transmembrane</keyword>
<dbReference type="CDD" id="cd04179">
    <property type="entry name" value="DPM_DPG-synthase_like"/>
    <property type="match status" value="1"/>
</dbReference>
<dbReference type="AlphaFoldDB" id="A0ABD5RHV3"/>
<feature type="domain" description="Glycosyltransferase 2-like" evidence="2">
    <location>
        <begin position="10"/>
        <end position="182"/>
    </location>
</feature>
<dbReference type="EMBL" id="JBHSQH010000001">
    <property type="protein sequence ID" value="MFC5970149.1"/>
    <property type="molecule type" value="Genomic_DNA"/>
</dbReference>